<accession>A0ABP4YXF7</accession>
<feature type="region of interest" description="Disordered" evidence="7">
    <location>
        <begin position="1"/>
        <end position="363"/>
    </location>
</feature>
<dbReference type="SMART" id="SM00487">
    <property type="entry name" value="DEXDc"/>
    <property type="match status" value="1"/>
</dbReference>
<dbReference type="PANTHER" id="PTHR47959">
    <property type="entry name" value="ATP-DEPENDENT RNA HELICASE RHLE-RELATED"/>
    <property type="match status" value="1"/>
</dbReference>
<feature type="short sequence motif" description="Q motif" evidence="6">
    <location>
        <begin position="388"/>
        <end position="416"/>
    </location>
</feature>
<feature type="domain" description="DEAD-box RNA helicase Q" evidence="10">
    <location>
        <begin position="388"/>
        <end position="416"/>
    </location>
</feature>
<dbReference type="InterPro" id="IPR014014">
    <property type="entry name" value="RNA_helicase_DEAD_Q_motif"/>
</dbReference>
<evidence type="ECO:0000313" key="12">
    <source>
        <dbReference type="Proteomes" id="UP001501746"/>
    </source>
</evidence>
<dbReference type="InterPro" id="IPR057584">
    <property type="entry name" value="RDM3_C"/>
</dbReference>
<feature type="compositionally biased region" description="Basic and acidic residues" evidence="7">
    <location>
        <begin position="842"/>
        <end position="858"/>
    </location>
</feature>
<dbReference type="PROSITE" id="PS51195">
    <property type="entry name" value="Q_MOTIF"/>
    <property type="match status" value="1"/>
</dbReference>
<evidence type="ECO:0000313" key="11">
    <source>
        <dbReference type="EMBL" id="GAA1829519.1"/>
    </source>
</evidence>
<evidence type="ECO:0008006" key="13">
    <source>
        <dbReference type="Google" id="ProtNLM"/>
    </source>
</evidence>
<evidence type="ECO:0000259" key="10">
    <source>
        <dbReference type="PROSITE" id="PS51195"/>
    </source>
</evidence>
<dbReference type="PANTHER" id="PTHR47959:SF13">
    <property type="entry name" value="ATP-DEPENDENT RNA HELICASE RHLE"/>
    <property type="match status" value="1"/>
</dbReference>
<sequence length="858" mass="96274">MPKNKKPAGGRPAKNFDPSYAKGGKSATKPGSRSAGHRGHRPEEVDAPRAKDRWSRDERVSAGRSPHRADRDGRDERAPRSFDRNDRPARSNDRDDRAPRSYDRNGGTDRPARSFDRNDRTDRAPRSFDRNDRNDRPARSFDRDDRAPRSNDRNDRPARSFDRDDRAPRSFDRNDRPARSFDRDDRAPRSFDRNDRNDRPARSFDRDDRAPRSFDRNDRNDRPVRSFDRNDRNDRNDRPARSFDRDDRAPRSFDRNDRNDRPARSFDRSDRNDRPARSFDRDDRAPRSFDRNDRTDRAPRSFDRTDRPARSFDRNDRNDRPARSFDRNDRTERPARRDVERPGFQDSARRPSSFYPAKDAGAHFTPNDDVVLERLEAEAIQAGDVDGVSFGDLGLGQNVVRVLAELGASAPFPIQAATIPVVLEGRDVLGRGKTGSGKTIAFGAPTVERLMTLWSQSGKAGGKRQMGRKPRALILAPTRELALQIDRTVQPIAQSVGLFTTQIYGGVPQGRQVGALQRGVDIVIGTPGRIEDLIEQGRLDLSEIAITVLDEADHMCDLGFLEPVQRILRRTAAGSQKLLFSATLDQGVATLVDEFLVDPAVHEVAGEDQASSTIEHRVFVIENREKRDIVAQLANRRGKTLVFSRTRAFAEDLTAHLEDYGIRAVALHGDLNQSRRTRNLQQLTSGRVDVLVATDVAARGIHVDDIDLVIQADAPDEYKTYLHRAGRTGRAGKEGRVVTLIPRNRQRRMTDLLDRAEIDVNFDFLAFGEEAFPEDAPGYQAPVAEVAEVAEVATIEVVEIESTDAAADASEQEQPDTADTPDVLEEADETIESDDEQAAAEASDHDAAAIDGDSKPAV</sequence>
<dbReference type="SMART" id="SM00490">
    <property type="entry name" value="HELICc"/>
    <property type="match status" value="1"/>
</dbReference>
<reference evidence="12" key="1">
    <citation type="journal article" date="2019" name="Int. J. Syst. Evol. Microbiol.">
        <title>The Global Catalogue of Microorganisms (GCM) 10K type strain sequencing project: providing services to taxonomists for standard genome sequencing and annotation.</title>
        <authorList>
            <consortium name="The Broad Institute Genomics Platform"/>
            <consortium name="The Broad Institute Genome Sequencing Center for Infectious Disease"/>
            <person name="Wu L."/>
            <person name="Ma J."/>
        </authorList>
    </citation>
    <scope>NUCLEOTIDE SEQUENCE [LARGE SCALE GENOMIC DNA]</scope>
    <source>
        <strain evidence="12">JCM 14323</strain>
    </source>
</reference>
<dbReference type="CDD" id="cd00268">
    <property type="entry name" value="DEADc"/>
    <property type="match status" value="1"/>
</dbReference>
<comment type="caution">
    <text evidence="11">The sequence shown here is derived from an EMBL/GenBank/DDBJ whole genome shotgun (WGS) entry which is preliminary data.</text>
</comment>
<dbReference type="Pfam" id="PF00270">
    <property type="entry name" value="DEAD"/>
    <property type="match status" value="1"/>
</dbReference>
<evidence type="ECO:0000256" key="4">
    <source>
        <dbReference type="ARBA" id="ARBA00022840"/>
    </source>
</evidence>
<proteinExistence type="inferred from homology"/>
<dbReference type="InterPro" id="IPR014001">
    <property type="entry name" value="Helicase_ATP-bd"/>
</dbReference>
<dbReference type="Gene3D" id="3.40.50.300">
    <property type="entry name" value="P-loop containing nucleotide triphosphate hydrolases"/>
    <property type="match status" value="2"/>
</dbReference>
<evidence type="ECO:0000256" key="7">
    <source>
        <dbReference type="SAM" id="MobiDB-lite"/>
    </source>
</evidence>
<keyword evidence="3" id="KW-0347">Helicase</keyword>
<dbReference type="InterPro" id="IPR044742">
    <property type="entry name" value="DEAD/DEAH_RhlB"/>
</dbReference>
<protein>
    <recommendedName>
        <fullName evidence="13">DEAD/DEAH box helicase</fullName>
    </recommendedName>
</protein>
<feature type="compositionally biased region" description="Acidic residues" evidence="7">
    <location>
        <begin position="822"/>
        <end position="838"/>
    </location>
</feature>
<keyword evidence="4" id="KW-0067">ATP-binding</keyword>
<keyword evidence="2" id="KW-0378">Hydrolase</keyword>
<evidence type="ECO:0000259" key="9">
    <source>
        <dbReference type="PROSITE" id="PS51194"/>
    </source>
</evidence>
<dbReference type="EMBL" id="BAAANK010000003">
    <property type="protein sequence ID" value="GAA1829519.1"/>
    <property type="molecule type" value="Genomic_DNA"/>
</dbReference>
<feature type="domain" description="Helicase C-terminal" evidence="9">
    <location>
        <begin position="613"/>
        <end position="768"/>
    </location>
</feature>
<evidence type="ECO:0000256" key="2">
    <source>
        <dbReference type="ARBA" id="ARBA00022801"/>
    </source>
</evidence>
<evidence type="ECO:0000259" key="8">
    <source>
        <dbReference type="PROSITE" id="PS51192"/>
    </source>
</evidence>
<evidence type="ECO:0000256" key="5">
    <source>
        <dbReference type="ARBA" id="ARBA00038437"/>
    </source>
</evidence>
<evidence type="ECO:0000256" key="6">
    <source>
        <dbReference type="PROSITE-ProRule" id="PRU00552"/>
    </source>
</evidence>
<dbReference type="InterPro" id="IPR027417">
    <property type="entry name" value="P-loop_NTPase"/>
</dbReference>
<feature type="compositionally biased region" description="Basic and acidic residues" evidence="7">
    <location>
        <begin position="41"/>
        <end position="349"/>
    </location>
</feature>
<dbReference type="Pfam" id="PF00271">
    <property type="entry name" value="Helicase_C"/>
    <property type="match status" value="1"/>
</dbReference>
<feature type="region of interest" description="Disordered" evidence="7">
    <location>
        <begin position="803"/>
        <end position="858"/>
    </location>
</feature>
<dbReference type="Pfam" id="PF23348">
    <property type="entry name" value="RDM3_C"/>
    <property type="match status" value="1"/>
</dbReference>
<organism evidence="11 12">
    <name type="scientific">Agromyces salentinus</name>
    <dbReference type="NCBI Taxonomy" id="269421"/>
    <lineage>
        <taxon>Bacteria</taxon>
        <taxon>Bacillati</taxon>
        <taxon>Actinomycetota</taxon>
        <taxon>Actinomycetes</taxon>
        <taxon>Micrococcales</taxon>
        <taxon>Microbacteriaceae</taxon>
        <taxon>Agromyces</taxon>
    </lineage>
</organism>
<dbReference type="CDD" id="cd18787">
    <property type="entry name" value="SF2_C_DEAD"/>
    <property type="match status" value="1"/>
</dbReference>
<dbReference type="InterPro" id="IPR050079">
    <property type="entry name" value="DEAD_box_RNA_helicase"/>
</dbReference>
<name>A0ABP4YXF7_9MICO</name>
<dbReference type="SUPFAM" id="SSF52540">
    <property type="entry name" value="P-loop containing nucleoside triphosphate hydrolases"/>
    <property type="match status" value="1"/>
</dbReference>
<keyword evidence="1" id="KW-0547">Nucleotide-binding</keyword>
<dbReference type="PROSITE" id="PS51194">
    <property type="entry name" value="HELICASE_CTER"/>
    <property type="match status" value="1"/>
</dbReference>
<comment type="similarity">
    <text evidence="5">Belongs to the DEAD box helicase family.</text>
</comment>
<feature type="domain" description="Helicase ATP-binding" evidence="8">
    <location>
        <begin position="419"/>
        <end position="602"/>
    </location>
</feature>
<evidence type="ECO:0000256" key="1">
    <source>
        <dbReference type="ARBA" id="ARBA00022741"/>
    </source>
</evidence>
<dbReference type="InterPro" id="IPR011545">
    <property type="entry name" value="DEAD/DEAH_box_helicase_dom"/>
</dbReference>
<keyword evidence="12" id="KW-1185">Reference proteome</keyword>
<dbReference type="Proteomes" id="UP001501746">
    <property type="component" value="Unassembled WGS sequence"/>
</dbReference>
<dbReference type="InterPro" id="IPR001650">
    <property type="entry name" value="Helicase_C-like"/>
</dbReference>
<dbReference type="PROSITE" id="PS51192">
    <property type="entry name" value="HELICASE_ATP_BIND_1"/>
    <property type="match status" value="1"/>
</dbReference>
<evidence type="ECO:0000256" key="3">
    <source>
        <dbReference type="ARBA" id="ARBA00022806"/>
    </source>
</evidence>
<gene>
    <name evidence="11" type="ORF">GCM10009750_11380</name>
</gene>